<evidence type="ECO:0000256" key="1">
    <source>
        <dbReference type="ARBA" id="ARBA00006226"/>
    </source>
</evidence>
<dbReference type="Pfam" id="PF05016">
    <property type="entry name" value="ParE_toxin"/>
    <property type="match status" value="1"/>
</dbReference>
<dbReference type="STRING" id="128944.AWM75_00730"/>
<protein>
    <submittedName>
        <fullName evidence="3">Addiction module toxin RelE</fullName>
    </submittedName>
</protein>
<proteinExistence type="inferred from homology"/>
<dbReference type="KEGG" id="auh:AWM75_00730"/>
<dbReference type="Proteomes" id="UP000062260">
    <property type="component" value="Chromosome"/>
</dbReference>
<organism evidence="3 4">
    <name type="scientific">Aerococcus urinaehominis</name>
    <dbReference type="NCBI Taxonomy" id="128944"/>
    <lineage>
        <taxon>Bacteria</taxon>
        <taxon>Bacillati</taxon>
        <taxon>Bacillota</taxon>
        <taxon>Bacilli</taxon>
        <taxon>Lactobacillales</taxon>
        <taxon>Aerococcaceae</taxon>
        <taxon>Aerococcus</taxon>
    </lineage>
</organism>
<comment type="similarity">
    <text evidence="1">Belongs to the RelE toxin family.</text>
</comment>
<dbReference type="RefSeq" id="WP_067977265.1">
    <property type="nucleotide sequence ID" value="NZ_CP014163.1"/>
</dbReference>
<dbReference type="Gene3D" id="3.30.2310.20">
    <property type="entry name" value="RelE-like"/>
    <property type="match status" value="1"/>
</dbReference>
<dbReference type="InterPro" id="IPR035093">
    <property type="entry name" value="RelE/ParE_toxin_dom_sf"/>
</dbReference>
<sequence>MLRKMDRHQAQLLVGWINKNLVGTNDPRQFGKALKGQYQDYWRYRIGNYRIIADILDDQIKINIIDVGHRKEIY</sequence>
<accession>A0A109RHB7</accession>
<dbReference type="SUPFAM" id="SSF143011">
    <property type="entry name" value="RelE-like"/>
    <property type="match status" value="1"/>
</dbReference>
<dbReference type="PANTHER" id="PTHR35601">
    <property type="entry name" value="TOXIN RELE"/>
    <property type="match status" value="1"/>
</dbReference>
<evidence type="ECO:0000313" key="3">
    <source>
        <dbReference type="EMBL" id="AMB98606.1"/>
    </source>
</evidence>
<dbReference type="EMBL" id="CP014163">
    <property type="protein sequence ID" value="AMB98606.1"/>
    <property type="molecule type" value="Genomic_DNA"/>
</dbReference>
<dbReference type="NCBIfam" id="TIGR02385">
    <property type="entry name" value="RelE_StbE"/>
    <property type="match status" value="1"/>
</dbReference>
<dbReference type="AlphaFoldDB" id="A0A109RHB7"/>
<dbReference type="OrthoDB" id="9805098at2"/>
<reference evidence="3 4" key="1">
    <citation type="journal article" date="2016" name="Genome Announc.">
        <title>Complete Genome Sequences of Aerococcus christensenii CCUG 28831T, Aerococcus sanguinicola CCUG 43001T, Aerococcus urinae CCUG 36881T, Aerococcus urinaeequi CCUG 28094T, Aerococcus urinaehominis CCUG 42038 BT, and Aerococcus viridans CCUG 4311T.</title>
        <authorList>
            <person name="Carkaci D."/>
            <person name="Dargis R."/>
            <person name="Nielsen X.C."/>
            <person name="Skovgaard O."/>
            <person name="Fuursted K."/>
            <person name="Christensen J.J."/>
        </authorList>
    </citation>
    <scope>NUCLEOTIDE SEQUENCE [LARGE SCALE GENOMIC DNA]</scope>
    <source>
        <strain evidence="3 4">CCUG42038B</strain>
    </source>
</reference>
<reference evidence="4" key="2">
    <citation type="submission" date="2016-01" db="EMBL/GenBank/DDBJ databases">
        <title>Six Aerococcus type strain genome sequencing and assembly using PacBio and Illumina Hiseq.</title>
        <authorList>
            <person name="Carkaci D."/>
            <person name="Dargis R."/>
            <person name="Nielsen X.C."/>
            <person name="Skovgaard O."/>
            <person name="Fuursted K."/>
            <person name="Christensen J.J."/>
        </authorList>
    </citation>
    <scope>NUCLEOTIDE SEQUENCE [LARGE SCALE GENOMIC DNA]</scope>
    <source>
        <strain evidence="4">CCUG42038B</strain>
    </source>
</reference>
<keyword evidence="4" id="KW-1185">Reference proteome</keyword>
<gene>
    <name evidence="3" type="ORF">AWM75_00730</name>
</gene>
<dbReference type="PANTHER" id="PTHR35601:SF1">
    <property type="entry name" value="TOXIN RELE"/>
    <property type="match status" value="1"/>
</dbReference>
<dbReference type="InterPro" id="IPR007712">
    <property type="entry name" value="RelE/ParE_toxin"/>
</dbReference>
<keyword evidence="2" id="KW-1277">Toxin-antitoxin system</keyword>
<evidence type="ECO:0000256" key="2">
    <source>
        <dbReference type="ARBA" id="ARBA00022649"/>
    </source>
</evidence>
<name>A0A109RHB7_9LACT</name>
<evidence type="ECO:0000313" key="4">
    <source>
        <dbReference type="Proteomes" id="UP000062260"/>
    </source>
</evidence>